<proteinExistence type="predicted"/>
<gene>
    <name evidence="1" type="ORF">CNX65_00805</name>
</gene>
<dbReference type="EMBL" id="CP023445">
    <property type="protein sequence ID" value="ATE52005.1"/>
    <property type="molecule type" value="Genomic_DNA"/>
</dbReference>
<keyword evidence="2" id="KW-1185">Reference proteome</keyword>
<dbReference type="AlphaFoldDB" id="A0A290YZ27"/>
<evidence type="ECO:0000313" key="1">
    <source>
        <dbReference type="EMBL" id="ATE52005.1"/>
    </source>
</evidence>
<accession>A0A290YZ27</accession>
<name>A0A290YZ27_9PSEU</name>
<sequence length="82" mass="9123">MSYPHPVMPRTIEVALAEHAEREAERQHFLRTAAAVADSTPSPHPSRADDDTLLALAIGVTRPRGRRAFLDRVDLVLREAAR</sequence>
<organism evidence="1 2">
    <name type="scientific">Actinosynnema pretiosum</name>
    <dbReference type="NCBI Taxonomy" id="42197"/>
    <lineage>
        <taxon>Bacteria</taxon>
        <taxon>Bacillati</taxon>
        <taxon>Actinomycetota</taxon>
        <taxon>Actinomycetes</taxon>
        <taxon>Pseudonocardiales</taxon>
        <taxon>Pseudonocardiaceae</taxon>
        <taxon>Actinosynnema</taxon>
    </lineage>
</organism>
<dbReference type="KEGG" id="apre:CNX65_00805"/>
<protein>
    <submittedName>
        <fullName evidence="1">Uncharacterized protein</fullName>
    </submittedName>
</protein>
<dbReference type="Proteomes" id="UP000218505">
    <property type="component" value="Chromosome"/>
</dbReference>
<reference evidence="1" key="1">
    <citation type="submission" date="2017-09" db="EMBL/GenBank/DDBJ databases">
        <title>Complete Genome Sequence of ansamitocin-producing Bacterium Actinosynnema pretiosum X47.</title>
        <authorList>
            <person name="Cao G."/>
            <person name="Zong G."/>
            <person name="Zhong C."/>
            <person name="Fu J."/>
        </authorList>
    </citation>
    <scope>NUCLEOTIDE SEQUENCE [LARGE SCALE GENOMIC DNA]</scope>
    <source>
        <strain evidence="1">X47</strain>
    </source>
</reference>
<evidence type="ECO:0000313" key="2">
    <source>
        <dbReference type="Proteomes" id="UP000218505"/>
    </source>
</evidence>